<protein>
    <submittedName>
        <fullName evidence="1">Histidinol-phosphatase</fullName>
        <ecNumber evidence="1">3.1.3.15</ecNumber>
    </submittedName>
</protein>
<dbReference type="Proteomes" id="UP000029228">
    <property type="component" value="Unassembled WGS sequence"/>
</dbReference>
<reference evidence="1 2" key="2">
    <citation type="submission" date="2014-09" db="EMBL/GenBank/DDBJ databases">
        <authorList>
            <consortium name="NBRP consortium"/>
            <person name="Sawabe T."/>
            <person name="Meirelles P."/>
            <person name="Nakanishi M."/>
            <person name="Sayaka M."/>
            <person name="Hattori M."/>
            <person name="Ohkuma M."/>
        </authorList>
    </citation>
    <scope>NUCLEOTIDE SEQUENCE [LARGE SCALE GENOMIC DNA]</scope>
    <source>
        <strain evidence="2">JCM19235</strain>
    </source>
</reference>
<sequence length="48" mass="5543">MLRGATDDVYPSPWLLEEAKQRNIPIQINADAHAPHHLVYTMNIAKRF</sequence>
<dbReference type="STRING" id="990268.JCM19235_6668"/>
<dbReference type="SUPFAM" id="SSF89550">
    <property type="entry name" value="PHP domain-like"/>
    <property type="match status" value="1"/>
</dbReference>
<proteinExistence type="predicted"/>
<evidence type="ECO:0000313" key="1">
    <source>
        <dbReference type="EMBL" id="GAL18115.1"/>
    </source>
</evidence>
<dbReference type="EC" id="3.1.3.15" evidence="1"/>
<dbReference type="EMBL" id="BBMR01000002">
    <property type="protein sequence ID" value="GAL18115.1"/>
    <property type="molecule type" value="Genomic_DNA"/>
</dbReference>
<keyword evidence="2" id="KW-1185">Reference proteome</keyword>
<dbReference type="GO" id="GO:0004401">
    <property type="term" value="F:histidinol-phosphatase activity"/>
    <property type="evidence" value="ECO:0007669"/>
    <property type="project" value="UniProtKB-EC"/>
</dbReference>
<dbReference type="Gene3D" id="3.20.20.140">
    <property type="entry name" value="Metal-dependent hydrolases"/>
    <property type="match status" value="1"/>
</dbReference>
<reference evidence="1 2" key="1">
    <citation type="submission" date="2014-09" db="EMBL/GenBank/DDBJ databases">
        <title>Vibrio maritimus JCM 19235. (C45) whole genome shotgun sequence.</title>
        <authorList>
            <person name="Sawabe T."/>
            <person name="Meirelles P."/>
            <person name="Nakanishi M."/>
            <person name="Sayaka M."/>
            <person name="Hattori M."/>
            <person name="Ohkuma M."/>
        </authorList>
    </citation>
    <scope>NUCLEOTIDE SEQUENCE [LARGE SCALE GENOMIC DNA]</scope>
    <source>
        <strain evidence="2">JCM19235</strain>
    </source>
</reference>
<gene>
    <name evidence="1" type="ORF">JCM19235_6668</name>
</gene>
<dbReference type="InterPro" id="IPR016195">
    <property type="entry name" value="Pol/histidinol_Pase-like"/>
</dbReference>
<keyword evidence="1" id="KW-0378">Hydrolase</keyword>
<dbReference type="AlphaFoldDB" id="A0A090RRS3"/>
<comment type="caution">
    <text evidence="1">The sequence shown here is derived from an EMBL/GenBank/DDBJ whole genome shotgun (WGS) entry which is preliminary data.</text>
</comment>
<accession>A0A090RRS3</accession>
<evidence type="ECO:0000313" key="2">
    <source>
        <dbReference type="Proteomes" id="UP000029228"/>
    </source>
</evidence>
<organism evidence="1 2">
    <name type="scientific">Vibrio maritimus</name>
    <dbReference type="NCBI Taxonomy" id="990268"/>
    <lineage>
        <taxon>Bacteria</taxon>
        <taxon>Pseudomonadati</taxon>
        <taxon>Pseudomonadota</taxon>
        <taxon>Gammaproteobacteria</taxon>
        <taxon>Vibrionales</taxon>
        <taxon>Vibrionaceae</taxon>
        <taxon>Vibrio</taxon>
    </lineage>
</organism>
<name>A0A090RRS3_9VIBR</name>